<dbReference type="Gene3D" id="3.40.640.10">
    <property type="entry name" value="Type I PLP-dependent aspartate aminotransferase-like (Major domain)"/>
    <property type="match status" value="1"/>
</dbReference>
<keyword evidence="5" id="KW-0456">Lyase</keyword>
<organism evidence="5 6">
    <name type="scientific">Myriangium duriaei CBS 260.36</name>
    <dbReference type="NCBI Taxonomy" id="1168546"/>
    <lineage>
        <taxon>Eukaryota</taxon>
        <taxon>Fungi</taxon>
        <taxon>Dikarya</taxon>
        <taxon>Ascomycota</taxon>
        <taxon>Pezizomycotina</taxon>
        <taxon>Dothideomycetes</taxon>
        <taxon>Dothideomycetidae</taxon>
        <taxon>Myriangiales</taxon>
        <taxon>Myriangiaceae</taxon>
        <taxon>Myriangium</taxon>
    </lineage>
</organism>
<evidence type="ECO:0000259" key="4">
    <source>
        <dbReference type="Pfam" id="PF01212"/>
    </source>
</evidence>
<dbReference type="InterPro" id="IPR015421">
    <property type="entry name" value="PyrdxlP-dep_Trfase_major"/>
</dbReference>
<dbReference type="InterPro" id="IPR015424">
    <property type="entry name" value="PyrdxlP-dep_Trfase"/>
</dbReference>
<dbReference type="Pfam" id="PF01212">
    <property type="entry name" value="Beta_elim_lyase"/>
    <property type="match status" value="1"/>
</dbReference>
<sequence>MPVSAKKIRLADDYSEGAHPRILSAIVEANQSQELPYGNDTIAHAARREICRHLGTHDVDIQYVPSGTSANAICIAACLRPHEAVVAAKTAHIVVRETGAIEAKGHKIITVDTSPLTGKLTPELILGALAENWHYPHMAKPRMVYISQATEMGTVYSKSELEALKQCCVDNGLLLFLDGARLPAALASPMCQFTLADILRITDLFWIGGTKNGLLFGEAIVVKDPVLAADFKFFVKQSGCLLAKSWIMSVQFAALFGPGDLSAELARHANSMATLLAEGLAQMMGCSVVEPETNQVFATLPSHTVLLLQRRFDFYIWSKPSNDRWTVRLMTSWATSKANIQSFLAHIQLELQRHGQAGK</sequence>
<keyword evidence="6" id="KW-1185">Reference proteome</keyword>
<dbReference type="PANTHER" id="PTHR48097">
    <property type="entry name" value="L-THREONINE ALDOLASE-RELATED"/>
    <property type="match status" value="1"/>
</dbReference>
<dbReference type="GO" id="GO:0016829">
    <property type="term" value="F:lyase activity"/>
    <property type="evidence" value="ECO:0007669"/>
    <property type="project" value="UniProtKB-KW"/>
</dbReference>
<comment type="similarity">
    <text evidence="2">Belongs to the threonine aldolase family.</text>
</comment>
<dbReference type="EMBL" id="ML996091">
    <property type="protein sequence ID" value="KAF2149228.1"/>
    <property type="molecule type" value="Genomic_DNA"/>
</dbReference>
<evidence type="ECO:0000256" key="3">
    <source>
        <dbReference type="ARBA" id="ARBA00022898"/>
    </source>
</evidence>
<keyword evidence="3" id="KW-0663">Pyridoxal phosphate</keyword>
<comment type="caution">
    <text evidence="5">The sequence shown here is derived from an EMBL/GenBank/DDBJ whole genome shotgun (WGS) entry which is preliminary data.</text>
</comment>
<dbReference type="PANTHER" id="PTHR48097:SF5">
    <property type="entry name" value="LOW SPECIFICITY L-THREONINE ALDOLASE"/>
    <property type="match status" value="1"/>
</dbReference>
<dbReference type="Proteomes" id="UP000799439">
    <property type="component" value="Unassembled WGS sequence"/>
</dbReference>
<gene>
    <name evidence="5" type="ORF">K461DRAFT_281580</name>
</gene>
<proteinExistence type="inferred from homology"/>
<dbReference type="GO" id="GO:0006520">
    <property type="term" value="P:amino acid metabolic process"/>
    <property type="evidence" value="ECO:0007669"/>
    <property type="project" value="InterPro"/>
</dbReference>
<dbReference type="OrthoDB" id="10261951at2759"/>
<evidence type="ECO:0000313" key="6">
    <source>
        <dbReference type="Proteomes" id="UP000799439"/>
    </source>
</evidence>
<feature type="domain" description="Aromatic amino acid beta-eliminating lyase/threonine aldolase" evidence="4">
    <location>
        <begin position="20"/>
        <end position="299"/>
    </location>
</feature>
<comment type="cofactor">
    <cofactor evidence="1">
        <name>pyridoxal 5'-phosphate</name>
        <dbReference type="ChEBI" id="CHEBI:597326"/>
    </cofactor>
</comment>
<dbReference type="Gene3D" id="3.90.1150.10">
    <property type="entry name" value="Aspartate Aminotransferase, domain 1"/>
    <property type="match status" value="1"/>
</dbReference>
<dbReference type="InterPro" id="IPR001597">
    <property type="entry name" value="ArAA_b-elim_lyase/Thr_aldolase"/>
</dbReference>
<protein>
    <submittedName>
        <fullName evidence="5">Beta-eliminating lyase</fullName>
    </submittedName>
</protein>
<evidence type="ECO:0000256" key="1">
    <source>
        <dbReference type="ARBA" id="ARBA00001933"/>
    </source>
</evidence>
<dbReference type="InterPro" id="IPR015422">
    <property type="entry name" value="PyrdxlP-dep_Trfase_small"/>
</dbReference>
<dbReference type="AlphaFoldDB" id="A0A9P4ISJ6"/>
<name>A0A9P4ISJ6_9PEZI</name>
<reference evidence="5" key="1">
    <citation type="journal article" date="2020" name="Stud. Mycol.">
        <title>101 Dothideomycetes genomes: a test case for predicting lifestyles and emergence of pathogens.</title>
        <authorList>
            <person name="Haridas S."/>
            <person name="Albert R."/>
            <person name="Binder M."/>
            <person name="Bloem J."/>
            <person name="Labutti K."/>
            <person name="Salamov A."/>
            <person name="Andreopoulos B."/>
            <person name="Baker S."/>
            <person name="Barry K."/>
            <person name="Bills G."/>
            <person name="Bluhm B."/>
            <person name="Cannon C."/>
            <person name="Castanera R."/>
            <person name="Culley D."/>
            <person name="Daum C."/>
            <person name="Ezra D."/>
            <person name="Gonzalez J."/>
            <person name="Henrissat B."/>
            <person name="Kuo A."/>
            <person name="Liang C."/>
            <person name="Lipzen A."/>
            <person name="Lutzoni F."/>
            <person name="Magnuson J."/>
            <person name="Mondo S."/>
            <person name="Nolan M."/>
            <person name="Ohm R."/>
            <person name="Pangilinan J."/>
            <person name="Park H.-J."/>
            <person name="Ramirez L."/>
            <person name="Alfaro M."/>
            <person name="Sun H."/>
            <person name="Tritt A."/>
            <person name="Yoshinaga Y."/>
            <person name="Zwiers L.-H."/>
            <person name="Turgeon B."/>
            <person name="Goodwin S."/>
            <person name="Spatafora J."/>
            <person name="Crous P."/>
            <person name="Grigoriev I."/>
        </authorList>
    </citation>
    <scope>NUCLEOTIDE SEQUENCE</scope>
    <source>
        <strain evidence="5">CBS 260.36</strain>
    </source>
</reference>
<accession>A0A9P4ISJ6</accession>
<evidence type="ECO:0000256" key="2">
    <source>
        <dbReference type="ARBA" id="ARBA00006966"/>
    </source>
</evidence>
<evidence type="ECO:0000313" key="5">
    <source>
        <dbReference type="EMBL" id="KAF2149228.1"/>
    </source>
</evidence>
<dbReference type="SUPFAM" id="SSF53383">
    <property type="entry name" value="PLP-dependent transferases"/>
    <property type="match status" value="1"/>
</dbReference>